<proteinExistence type="predicted"/>
<dbReference type="AlphaFoldDB" id="A0A553IEV7"/>
<keyword evidence="3" id="KW-1185">Reference proteome</keyword>
<name>A0A553IEV7_9PEZI</name>
<comment type="caution">
    <text evidence="2">The sequence shown here is derived from an EMBL/GenBank/DDBJ whole genome shotgun (WGS) entry which is preliminary data.</text>
</comment>
<gene>
    <name evidence="2" type="ORF">FHL15_000093</name>
</gene>
<evidence type="ECO:0000256" key="1">
    <source>
        <dbReference type="SAM" id="MobiDB-lite"/>
    </source>
</evidence>
<protein>
    <submittedName>
        <fullName evidence="2">Uncharacterized protein</fullName>
    </submittedName>
</protein>
<feature type="compositionally biased region" description="Basic and acidic residues" evidence="1">
    <location>
        <begin position="68"/>
        <end position="98"/>
    </location>
</feature>
<reference evidence="3" key="1">
    <citation type="submission" date="2019-06" db="EMBL/GenBank/DDBJ databases">
        <title>Draft genome sequence of the griseofulvin-producing fungus Xylaria cubensis strain G536.</title>
        <authorList>
            <person name="Mead M.E."/>
            <person name="Raja H.A."/>
            <person name="Steenwyk J.L."/>
            <person name="Knowles S.L."/>
            <person name="Oberlies N.H."/>
            <person name="Rokas A."/>
        </authorList>
    </citation>
    <scope>NUCLEOTIDE SEQUENCE [LARGE SCALE GENOMIC DNA]</scope>
    <source>
        <strain evidence="3">G536</strain>
    </source>
</reference>
<evidence type="ECO:0000313" key="3">
    <source>
        <dbReference type="Proteomes" id="UP000319160"/>
    </source>
</evidence>
<organism evidence="2 3">
    <name type="scientific">Xylaria flabelliformis</name>
    <dbReference type="NCBI Taxonomy" id="2512241"/>
    <lineage>
        <taxon>Eukaryota</taxon>
        <taxon>Fungi</taxon>
        <taxon>Dikarya</taxon>
        <taxon>Ascomycota</taxon>
        <taxon>Pezizomycotina</taxon>
        <taxon>Sordariomycetes</taxon>
        <taxon>Xylariomycetidae</taxon>
        <taxon>Xylariales</taxon>
        <taxon>Xylariaceae</taxon>
        <taxon>Xylaria</taxon>
    </lineage>
</organism>
<feature type="compositionally biased region" description="Polar residues" evidence="1">
    <location>
        <begin position="45"/>
        <end position="57"/>
    </location>
</feature>
<dbReference type="EMBL" id="VFLP01000001">
    <property type="protein sequence ID" value="TRX98751.1"/>
    <property type="molecule type" value="Genomic_DNA"/>
</dbReference>
<accession>A0A553IEV7</accession>
<evidence type="ECO:0000313" key="2">
    <source>
        <dbReference type="EMBL" id="TRX98751.1"/>
    </source>
</evidence>
<feature type="region of interest" description="Disordered" evidence="1">
    <location>
        <begin position="1"/>
        <end position="111"/>
    </location>
</feature>
<dbReference type="Proteomes" id="UP000319160">
    <property type="component" value="Unassembled WGS sequence"/>
</dbReference>
<sequence length="161" mass="17871">MAGEHGRSKSSKSKGKSVDHSAARQTKPQPRSPEDRTLGYDRQAATRNYIQSGTTTRCDGKPGPSTQEGDRELHREMARHIKAEESIDMKKMAHDTGQRNRQPKHHRGAQKSLPWVTAVASSYKQLFLTALHINDQSSTLFMVTGNEATVKGIGTMLWESA</sequence>